<organism evidence="4 5">
    <name type="scientific">Dactylonectria macrodidyma</name>
    <dbReference type="NCBI Taxonomy" id="307937"/>
    <lineage>
        <taxon>Eukaryota</taxon>
        <taxon>Fungi</taxon>
        <taxon>Dikarya</taxon>
        <taxon>Ascomycota</taxon>
        <taxon>Pezizomycotina</taxon>
        <taxon>Sordariomycetes</taxon>
        <taxon>Hypocreomycetidae</taxon>
        <taxon>Hypocreales</taxon>
        <taxon>Nectriaceae</taxon>
        <taxon>Dactylonectria</taxon>
    </lineage>
</organism>
<dbReference type="InterPro" id="IPR000571">
    <property type="entry name" value="Znf_CCCH"/>
</dbReference>
<dbReference type="Pfam" id="PF25540">
    <property type="entry name" value="DUF7923"/>
    <property type="match status" value="1"/>
</dbReference>
<accession>A0A9P9JDV0</accession>
<dbReference type="InterPro" id="IPR057683">
    <property type="entry name" value="DUF7923"/>
</dbReference>
<comment type="caution">
    <text evidence="4">The sequence shown here is derived from an EMBL/GenBank/DDBJ whole genome shotgun (WGS) entry which is preliminary data.</text>
</comment>
<dbReference type="InterPro" id="IPR057654">
    <property type="entry name" value="Znf-CCCH_tandem"/>
</dbReference>
<feature type="coiled-coil region" evidence="2">
    <location>
        <begin position="48"/>
        <end position="75"/>
    </location>
</feature>
<protein>
    <recommendedName>
        <fullName evidence="3">C3H1-type domain-containing protein</fullName>
    </recommendedName>
</protein>
<dbReference type="PANTHER" id="PTHR37543">
    <property type="entry name" value="CCCH ZINC FINGER DNA BINDING PROTEIN (AFU_ORTHOLOGUE AFUA_5G12760)"/>
    <property type="match status" value="1"/>
</dbReference>
<evidence type="ECO:0000256" key="1">
    <source>
        <dbReference type="PROSITE-ProRule" id="PRU00723"/>
    </source>
</evidence>
<feature type="zinc finger region" description="C3H1-type" evidence="1">
    <location>
        <begin position="323"/>
        <end position="349"/>
    </location>
</feature>
<dbReference type="AlphaFoldDB" id="A0A9P9JDV0"/>
<keyword evidence="1" id="KW-0862">Zinc</keyword>
<proteinExistence type="predicted"/>
<dbReference type="EMBL" id="JAGMUV010000004">
    <property type="protein sequence ID" value="KAH7161843.1"/>
    <property type="molecule type" value="Genomic_DNA"/>
</dbReference>
<keyword evidence="2" id="KW-0175">Coiled coil</keyword>
<dbReference type="PROSITE" id="PS50103">
    <property type="entry name" value="ZF_C3H1"/>
    <property type="match status" value="1"/>
</dbReference>
<keyword evidence="5" id="KW-1185">Reference proteome</keyword>
<sequence length="409" mass="46320">MSAHVVVDFATRLAAAQAAENEKNEWLKGFATTLSNLVTQFADASRDLESEKLSRRALQQEADDLRVKYEQLQSSVFKDEYYTSDKGGRKAAVDLRDRVREHMQNEHPELAHLPVTVKGFANEHGLSQLLSRAGILPESRSIIEFAKDFSQAYEMADFVLVGSGKDRVDKKVQGVFKQFVKNPTCRHIVMGACHDNGYVRLLEDYVDDKGVIDRVTLLRSFQVGREVDELGLKSMTMNSVFRDRPVKAQDVPIPPVEQPATRTVSNTHSSVMTWAAAASKNSENDTQSAATTVYVNKEGQRIDKRLPEPAKRDLEDWIHKTKKVNMRYCRSYHLNGSCSGRCTYSHGPLTDGEKLAYRRQLRLDACHTGLQCHDPFCFYGHNCSCVKPNCKFSREMHKLDRCTVKPWKG</sequence>
<dbReference type="GO" id="GO:0008270">
    <property type="term" value="F:zinc ion binding"/>
    <property type="evidence" value="ECO:0007669"/>
    <property type="project" value="UniProtKB-KW"/>
</dbReference>
<name>A0A9P9JDV0_9HYPO</name>
<dbReference type="OrthoDB" id="2270193at2759"/>
<dbReference type="Proteomes" id="UP000738349">
    <property type="component" value="Unassembled WGS sequence"/>
</dbReference>
<gene>
    <name evidence="4" type="ORF">EDB81DRAFT_925604</name>
</gene>
<evidence type="ECO:0000259" key="3">
    <source>
        <dbReference type="PROSITE" id="PS50103"/>
    </source>
</evidence>
<dbReference type="PANTHER" id="PTHR37543:SF1">
    <property type="entry name" value="CCCH ZINC FINGER DNA BINDING PROTEIN (AFU_ORTHOLOGUE AFUA_5G12760)"/>
    <property type="match status" value="1"/>
</dbReference>
<keyword evidence="1" id="KW-0479">Metal-binding</keyword>
<keyword evidence="1" id="KW-0863">Zinc-finger</keyword>
<feature type="domain" description="C3H1-type" evidence="3">
    <location>
        <begin position="323"/>
        <end position="349"/>
    </location>
</feature>
<reference evidence="4" key="1">
    <citation type="journal article" date="2021" name="Nat. Commun.">
        <title>Genetic determinants of endophytism in the Arabidopsis root mycobiome.</title>
        <authorList>
            <person name="Mesny F."/>
            <person name="Miyauchi S."/>
            <person name="Thiergart T."/>
            <person name="Pickel B."/>
            <person name="Atanasova L."/>
            <person name="Karlsson M."/>
            <person name="Huettel B."/>
            <person name="Barry K.W."/>
            <person name="Haridas S."/>
            <person name="Chen C."/>
            <person name="Bauer D."/>
            <person name="Andreopoulos W."/>
            <person name="Pangilinan J."/>
            <person name="LaButti K."/>
            <person name="Riley R."/>
            <person name="Lipzen A."/>
            <person name="Clum A."/>
            <person name="Drula E."/>
            <person name="Henrissat B."/>
            <person name="Kohler A."/>
            <person name="Grigoriev I.V."/>
            <person name="Martin F.M."/>
            <person name="Hacquard S."/>
        </authorList>
    </citation>
    <scope>NUCLEOTIDE SEQUENCE</scope>
    <source>
        <strain evidence="4">MPI-CAGE-AT-0147</strain>
    </source>
</reference>
<evidence type="ECO:0000313" key="5">
    <source>
        <dbReference type="Proteomes" id="UP000738349"/>
    </source>
</evidence>
<evidence type="ECO:0000256" key="2">
    <source>
        <dbReference type="SAM" id="Coils"/>
    </source>
</evidence>
<evidence type="ECO:0000313" key="4">
    <source>
        <dbReference type="EMBL" id="KAH7161843.1"/>
    </source>
</evidence>
<dbReference type="Pfam" id="PF25543">
    <property type="entry name" value="zf-CCCH_tandem"/>
    <property type="match status" value="1"/>
</dbReference>